<sequence length="175" mass="17990">MGNAISAAVGMVSFLNPWPGASATVAVHSGVRIRDLQLLATAAGVFISVGFIYRHLHRGASNRRLPEIVPFMLCVCAGVLHFLLFVGASAASGGADVDHGAEARALGLAALRVLPAAATVTFFLGTMLIFAARISAGGEEPVQAPVGLRLLSRMALAAAAALVCMMAVAVYGAYW</sequence>
<organism evidence="1">
    <name type="scientific">Zea mays</name>
    <name type="common">Maize</name>
    <dbReference type="NCBI Taxonomy" id="4577"/>
    <lineage>
        <taxon>Eukaryota</taxon>
        <taxon>Viridiplantae</taxon>
        <taxon>Streptophyta</taxon>
        <taxon>Embryophyta</taxon>
        <taxon>Tracheophyta</taxon>
        <taxon>Spermatophyta</taxon>
        <taxon>Magnoliopsida</taxon>
        <taxon>Liliopsida</taxon>
        <taxon>Poales</taxon>
        <taxon>Poaceae</taxon>
        <taxon>PACMAD clade</taxon>
        <taxon>Panicoideae</taxon>
        <taxon>Andropogonodae</taxon>
        <taxon>Andropogoneae</taxon>
        <taxon>Tripsacinae</taxon>
        <taxon>Zea</taxon>
    </lineage>
</organism>
<dbReference type="FunCoup" id="A0A1D6NST3">
    <property type="interactions" value="557"/>
</dbReference>
<gene>
    <name evidence="1" type="ORF">ZEAMMB73_Zm00001d045009</name>
</gene>
<dbReference type="OMA" id="LVCLMAM"/>
<accession>A0A1D6NST3</accession>
<proteinExistence type="predicted"/>
<dbReference type="EMBL" id="CM000785">
    <property type="protein sequence ID" value="AQL01304.1"/>
    <property type="molecule type" value="Genomic_DNA"/>
</dbReference>
<protein>
    <submittedName>
        <fullName evidence="1">Uncharacterized protein</fullName>
    </submittedName>
</protein>
<dbReference type="InParanoid" id="A0A1D6NST3"/>
<reference evidence="1" key="1">
    <citation type="submission" date="2015-12" db="EMBL/GenBank/DDBJ databases">
        <title>Update maize B73 reference genome by single molecule sequencing technologies.</title>
        <authorList>
            <consortium name="Maize Genome Sequencing Project"/>
            <person name="Ware D."/>
        </authorList>
    </citation>
    <scope>NUCLEOTIDE SEQUENCE</scope>
    <source>
        <tissue evidence="1">Seedling</tissue>
    </source>
</reference>
<name>A0A1D6NST3_MAIZE</name>
<evidence type="ECO:0000313" key="1">
    <source>
        <dbReference type="EMBL" id="AQL01304.1"/>
    </source>
</evidence>
<dbReference type="PaxDb" id="4577-GRMZM2G447806_P01"/>
<dbReference type="AlphaFoldDB" id="A0A1D6NST3"/>